<evidence type="ECO:0000259" key="2">
    <source>
        <dbReference type="Pfam" id="PF03732"/>
    </source>
</evidence>
<name>A0A8H3TYI6_9TREE</name>
<dbReference type="OrthoDB" id="2594560at2759"/>
<keyword evidence="4" id="KW-1185">Reference proteome</keyword>
<evidence type="ECO:0000313" key="3">
    <source>
        <dbReference type="EMBL" id="GHJ89555.1"/>
    </source>
</evidence>
<dbReference type="Pfam" id="PF03732">
    <property type="entry name" value="Retrotrans_gag"/>
    <property type="match status" value="1"/>
</dbReference>
<comment type="caution">
    <text evidence="3">The sequence shown here is derived from an EMBL/GenBank/DDBJ whole genome shotgun (WGS) entry which is preliminary data.</text>
</comment>
<feature type="compositionally biased region" description="Basic and acidic residues" evidence="1">
    <location>
        <begin position="119"/>
        <end position="131"/>
    </location>
</feature>
<dbReference type="AlphaFoldDB" id="A0A8H3TYI6"/>
<dbReference type="EMBL" id="BLZA01000046">
    <property type="protein sequence ID" value="GHJ89555.1"/>
    <property type="molecule type" value="Genomic_DNA"/>
</dbReference>
<proteinExistence type="predicted"/>
<evidence type="ECO:0000256" key="1">
    <source>
        <dbReference type="SAM" id="MobiDB-lite"/>
    </source>
</evidence>
<protein>
    <recommendedName>
        <fullName evidence="2">Retrotransposon gag domain-containing protein</fullName>
    </recommendedName>
</protein>
<accession>A0A8H3TYI6</accession>
<feature type="region of interest" description="Disordered" evidence="1">
    <location>
        <begin position="385"/>
        <end position="420"/>
    </location>
</feature>
<feature type="compositionally biased region" description="Polar residues" evidence="1">
    <location>
        <begin position="108"/>
        <end position="117"/>
    </location>
</feature>
<feature type="domain" description="Retrotransposon gag" evidence="2">
    <location>
        <begin position="165"/>
        <end position="259"/>
    </location>
</feature>
<dbReference type="InterPro" id="IPR005162">
    <property type="entry name" value="Retrotrans_gag_dom"/>
</dbReference>
<sequence>MVNPFLVETDDPAEPVADVMKRSASPFRDDATPAQVSSSARPIVANDFANPSVDPHVTSATNDDHFFAERMKSMELELFHLQKERDEARNSARFYNNEANRQRETREGTYTSNSTYPNEHPRSKIKPSDLPKFFGKDNEDVDEWIEKVSAILTSSRAKDIDLLRILPLLLHGNASEWFSTLGEEGRARLISWTAWKVALSNGFYLPDHEMTRQMLCRNRTLKRNESFGDYFQSRRALQRYVYSAGTSDKVLIKDIMEGIPQHLHPIIRVNSIAVRNIGDFRRVLIDLEPGIRDARAYTPQVARSANTHRGATPAIFRKTPCRCREMHWYADCPLKKKPATVIFASKKEPTSHPNNIPLGKDSRWKAWDTKKDDSAIKHVNVIQTKSGRGQTSMDKDTSPTVVPSLEAPLTPPPDDPEEIRSDICPTFAITKIDKDEGILHKLCIDTASGKSRDQTSSNLRLMGIGTNMTTRMIDVTMHMITTDPEKPCHRHVTLYIVPRLNPKIILGDDQLVPMKAKIDLQNNLMTFATHSNQVVITSTRITDNRQLRRTARTREVFQIDPGYQARVPILLDGAPAGD</sequence>
<organism evidence="3 4">
    <name type="scientific">Naganishia liquefaciens</name>
    <dbReference type="NCBI Taxonomy" id="104408"/>
    <lineage>
        <taxon>Eukaryota</taxon>
        <taxon>Fungi</taxon>
        <taxon>Dikarya</taxon>
        <taxon>Basidiomycota</taxon>
        <taxon>Agaricomycotina</taxon>
        <taxon>Tremellomycetes</taxon>
        <taxon>Filobasidiales</taxon>
        <taxon>Filobasidiaceae</taxon>
        <taxon>Naganishia</taxon>
    </lineage>
</organism>
<reference evidence="3" key="1">
    <citation type="submission" date="2020-07" db="EMBL/GenBank/DDBJ databases">
        <title>Draft Genome Sequence of a Deep-Sea Yeast, Naganishia (Cryptococcus) liquefaciens strain N6.</title>
        <authorList>
            <person name="Han Y.W."/>
            <person name="Kajitani R."/>
            <person name="Morimoto H."/>
            <person name="Parhat M."/>
            <person name="Tsubouchi H."/>
            <person name="Bakenova O."/>
            <person name="Ogata M."/>
            <person name="Argunhan B."/>
            <person name="Aoki R."/>
            <person name="Kajiwara S."/>
            <person name="Itoh T."/>
            <person name="Iwasaki H."/>
        </authorList>
    </citation>
    <scope>NUCLEOTIDE SEQUENCE</scope>
    <source>
        <strain evidence="3">N6</strain>
    </source>
</reference>
<dbReference type="Proteomes" id="UP000620104">
    <property type="component" value="Unassembled WGS sequence"/>
</dbReference>
<evidence type="ECO:0000313" key="4">
    <source>
        <dbReference type="Proteomes" id="UP000620104"/>
    </source>
</evidence>
<feature type="region of interest" description="Disordered" evidence="1">
    <location>
        <begin position="95"/>
        <end position="131"/>
    </location>
</feature>
<gene>
    <name evidence="3" type="ORF">NliqN6_5957</name>
</gene>